<reference evidence="5 6" key="1">
    <citation type="submission" date="2021-03" db="EMBL/GenBank/DDBJ databases">
        <title>Sequencing the genomes of 1000 actinobacteria strains.</title>
        <authorList>
            <person name="Klenk H.-P."/>
        </authorList>
    </citation>
    <scope>NUCLEOTIDE SEQUENCE [LARGE SCALE GENOMIC DNA]</scope>
    <source>
        <strain evidence="5 6">DSM 12936</strain>
    </source>
</reference>
<evidence type="ECO:0000259" key="4">
    <source>
        <dbReference type="Pfam" id="PF03167"/>
    </source>
</evidence>
<proteinExistence type="predicted"/>
<keyword evidence="5" id="KW-0326">Glycosidase</keyword>
<dbReference type="EMBL" id="JAGIOB010000001">
    <property type="protein sequence ID" value="MBP2416166.1"/>
    <property type="molecule type" value="Genomic_DNA"/>
</dbReference>
<protein>
    <submittedName>
        <fullName evidence="5">TDG/mug DNA glycosylase family protein</fullName>
        <ecNumber evidence="5">3.2.2.-</ecNumber>
    </submittedName>
</protein>
<dbReference type="Gene3D" id="3.40.470.10">
    <property type="entry name" value="Uracil-DNA glycosylase-like domain"/>
    <property type="match status" value="1"/>
</dbReference>
<dbReference type="RefSeq" id="WP_210053700.1">
    <property type="nucleotide sequence ID" value="NZ_JAGIOB010000001.1"/>
</dbReference>
<dbReference type="PANTHER" id="PTHR12159">
    <property type="entry name" value="G/T AND G/U MISMATCH-SPECIFIC DNA GLYCOSYLASE"/>
    <property type="match status" value="1"/>
</dbReference>
<dbReference type="InterPro" id="IPR005122">
    <property type="entry name" value="Uracil-DNA_glycosylase-like"/>
</dbReference>
<evidence type="ECO:0000256" key="1">
    <source>
        <dbReference type="ARBA" id="ARBA00022763"/>
    </source>
</evidence>
<keyword evidence="6" id="KW-1185">Reference proteome</keyword>
<name>A0ABS4Z587_9ACTN</name>
<dbReference type="GO" id="GO:0016798">
    <property type="term" value="F:hydrolase activity, acting on glycosyl bonds"/>
    <property type="evidence" value="ECO:0007669"/>
    <property type="project" value="UniProtKB-KW"/>
</dbReference>
<dbReference type="InterPro" id="IPR015637">
    <property type="entry name" value="MUG/TDG"/>
</dbReference>
<gene>
    <name evidence="5" type="ORF">JOF54_001088</name>
</gene>
<evidence type="ECO:0000256" key="2">
    <source>
        <dbReference type="ARBA" id="ARBA00022801"/>
    </source>
</evidence>
<dbReference type="EC" id="3.2.2.-" evidence="5"/>
<accession>A0ABS4Z587</accession>
<keyword evidence="3" id="KW-0234">DNA repair</keyword>
<evidence type="ECO:0000313" key="6">
    <source>
        <dbReference type="Proteomes" id="UP000758168"/>
    </source>
</evidence>
<dbReference type="InterPro" id="IPR036895">
    <property type="entry name" value="Uracil-DNA_glycosylase-like_sf"/>
</dbReference>
<feature type="domain" description="Uracil-DNA glycosylase-like" evidence="4">
    <location>
        <begin position="23"/>
        <end position="173"/>
    </location>
</feature>
<keyword evidence="2 5" id="KW-0378">Hydrolase</keyword>
<evidence type="ECO:0000256" key="3">
    <source>
        <dbReference type="ARBA" id="ARBA00023204"/>
    </source>
</evidence>
<dbReference type="Pfam" id="PF03167">
    <property type="entry name" value="UDG"/>
    <property type="match status" value="1"/>
</dbReference>
<evidence type="ECO:0000313" key="5">
    <source>
        <dbReference type="EMBL" id="MBP2416166.1"/>
    </source>
</evidence>
<sequence>MATTMTTPDPTSTAPDRSLLRPGLRVLVAGTTGRGRRPAQYYAGPGNQFWALVHASGLVAERLSPDRAERLPALGVGLTDLVIERVELAGREPEVLVHRAPFDAAVRAAAPRVVAFVSKTAATWYARGAGERLPRGYGELDWAVAGVPAFVLPGPSGANNAMAASRTALWTDLVDFLEHLEAGA</sequence>
<comment type="caution">
    <text evidence="5">The sequence shown here is derived from an EMBL/GenBank/DDBJ whole genome shotgun (WGS) entry which is preliminary data.</text>
</comment>
<dbReference type="SUPFAM" id="SSF52141">
    <property type="entry name" value="Uracil-DNA glycosylase-like"/>
    <property type="match status" value="1"/>
</dbReference>
<dbReference type="Proteomes" id="UP000758168">
    <property type="component" value="Unassembled WGS sequence"/>
</dbReference>
<organism evidence="5 6">
    <name type="scientific">Microlunatus capsulatus</name>
    <dbReference type="NCBI Taxonomy" id="99117"/>
    <lineage>
        <taxon>Bacteria</taxon>
        <taxon>Bacillati</taxon>
        <taxon>Actinomycetota</taxon>
        <taxon>Actinomycetes</taxon>
        <taxon>Propionibacteriales</taxon>
        <taxon>Propionibacteriaceae</taxon>
        <taxon>Microlunatus</taxon>
    </lineage>
</organism>
<keyword evidence="1" id="KW-0227">DNA damage</keyword>
<dbReference type="PANTHER" id="PTHR12159:SF9">
    <property type="entry name" value="G_T MISMATCH-SPECIFIC THYMINE DNA GLYCOSYLASE"/>
    <property type="match status" value="1"/>
</dbReference>